<keyword evidence="4 5" id="KW-0720">Serine protease</keyword>
<evidence type="ECO:0000313" key="12">
    <source>
        <dbReference type="Proteomes" id="UP000482800"/>
    </source>
</evidence>
<feature type="active site" description="Charge relay system" evidence="5">
    <location>
        <position position="176"/>
    </location>
</feature>
<evidence type="ECO:0000259" key="10">
    <source>
        <dbReference type="Pfam" id="PF05922"/>
    </source>
</evidence>
<dbReference type="SUPFAM" id="SSF52743">
    <property type="entry name" value="Subtilisin-like"/>
    <property type="match status" value="1"/>
</dbReference>
<dbReference type="Gene3D" id="3.40.50.200">
    <property type="entry name" value="Peptidase S8/S53 domain"/>
    <property type="match status" value="1"/>
</dbReference>
<feature type="compositionally biased region" description="Pro residues" evidence="7">
    <location>
        <begin position="391"/>
        <end position="423"/>
    </location>
</feature>
<dbReference type="GO" id="GO:0005615">
    <property type="term" value="C:extracellular space"/>
    <property type="evidence" value="ECO:0007669"/>
    <property type="project" value="TreeGrafter"/>
</dbReference>
<dbReference type="PROSITE" id="PS00138">
    <property type="entry name" value="SUBTILASE_SER"/>
    <property type="match status" value="1"/>
</dbReference>
<evidence type="ECO:0000256" key="3">
    <source>
        <dbReference type="ARBA" id="ARBA00022801"/>
    </source>
</evidence>
<dbReference type="InterPro" id="IPR010259">
    <property type="entry name" value="S8pro/Inhibitor_I9"/>
</dbReference>
<dbReference type="InterPro" id="IPR034193">
    <property type="entry name" value="PCSK9_ProteinaseK-like"/>
</dbReference>
<proteinExistence type="inferred from homology"/>
<name>A0A6V8KBC4_9ACTN</name>
<feature type="active site" description="Charge relay system" evidence="5">
    <location>
        <position position="332"/>
    </location>
</feature>
<evidence type="ECO:0000256" key="4">
    <source>
        <dbReference type="ARBA" id="ARBA00022825"/>
    </source>
</evidence>
<evidence type="ECO:0008006" key="13">
    <source>
        <dbReference type="Google" id="ProtNLM"/>
    </source>
</evidence>
<reference evidence="11 12" key="1">
    <citation type="submission" date="2020-03" db="EMBL/GenBank/DDBJ databases">
        <title>Whole genome shotgun sequence of Phytohabitans houttuyneae NBRC 108639.</title>
        <authorList>
            <person name="Komaki H."/>
            <person name="Tamura T."/>
        </authorList>
    </citation>
    <scope>NUCLEOTIDE SEQUENCE [LARGE SCALE GENOMIC DNA]</scope>
    <source>
        <strain evidence="11 12">NBRC 108639</strain>
    </source>
</reference>
<dbReference type="AlphaFoldDB" id="A0A6V8KBC4"/>
<dbReference type="InterPro" id="IPR000209">
    <property type="entry name" value="Peptidase_S8/S53_dom"/>
</dbReference>
<reference evidence="11 12" key="2">
    <citation type="submission" date="2020-03" db="EMBL/GenBank/DDBJ databases">
        <authorList>
            <person name="Ichikawa N."/>
            <person name="Kimura A."/>
            <person name="Kitahashi Y."/>
            <person name="Uohara A."/>
        </authorList>
    </citation>
    <scope>NUCLEOTIDE SEQUENCE [LARGE SCALE GENOMIC DNA]</scope>
    <source>
        <strain evidence="11 12">NBRC 108639</strain>
    </source>
</reference>
<feature type="signal peptide" evidence="8">
    <location>
        <begin position="1"/>
        <end position="24"/>
    </location>
</feature>
<keyword evidence="2 5" id="KW-0645">Protease</keyword>
<dbReference type="PANTHER" id="PTHR43806">
    <property type="entry name" value="PEPTIDASE S8"/>
    <property type="match status" value="1"/>
</dbReference>
<evidence type="ECO:0000313" key="11">
    <source>
        <dbReference type="EMBL" id="GFJ78085.1"/>
    </source>
</evidence>
<evidence type="ECO:0000256" key="5">
    <source>
        <dbReference type="PROSITE-ProRule" id="PRU01240"/>
    </source>
</evidence>
<dbReference type="InterPro" id="IPR023828">
    <property type="entry name" value="Peptidase_S8_Ser-AS"/>
</dbReference>
<keyword evidence="3 5" id="KW-0378">Hydrolase</keyword>
<evidence type="ECO:0000256" key="6">
    <source>
        <dbReference type="RuleBase" id="RU003355"/>
    </source>
</evidence>
<evidence type="ECO:0000256" key="2">
    <source>
        <dbReference type="ARBA" id="ARBA00022670"/>
    </source>
</evidence>
<dbReference type="InterPro" id="IPR050131">
    <property type="entry name" value="Peptidase_S8_subtilisin-like"/>
</dbReference>
<evidence type="ECO:0000256" key="7">
    <source>
        <dbReference type="SAM" id="MobiDB-lite"/>
    </source>
</evidence>
<dbReference type="Pfam" id="PF05922">
    <property type="entry name" value="Inhibitor_I9"/>
    <property type="match status" value="1"/>
</dbReference>
<feature type="region of interest" description="Disordered" evidence="7">
    <location>
        <begin position="391"/>
        <end position="436"/>
    </location>
</feature>
<dbReference type="Gene3D" id="3.30.70.80">
    <property type="entry name" value="Peptidase S8 propeptide/proteinase inhibitor I9"/>
    <property type="match status" value="1"/>
</dbReference>
<dbReference type="CDD" id="cd04077">
    <property type="entry name" value="Peptidases_S8_PCSK9_ProteinaseK_like"/>
    <property type="match status" value="1"/>
</dbReference>
<dbReference type="PRINTS" id="PR00723">
    <property type="entry name" value="SUBTILISIN"/>
</dbReference>
<comment type="caution">
    <text evidence="11">The sequence shown here is derived from an EMBL/GenBank/DDBJ whole genome shotgun (WGS) entry which is preliminary data.</text>
</comment>
<comment type="similarity">
    <text evidence="1 5 6">Belongs to the peptidase S8 family.</text>
</comment>
<organism evidence="11 12">
    <name type="scientific">Phytohabitans houttuyneae</name>
    <dbReference type="NCBI Taxonomy" id="1076126"/>
    <lineage>
        <taxon>Bacteria</taxon>
        <taxon>Bacillati</taxon>
        <taxon>Actinomycetota</taxon>
        <taxon>Actinomycetes</taxon>
        <taxon>Micromonosporales</taxon>
        <taxon>Micromonosporaceae</taxon>
    </lineage>
</organism>
<dbReference type="Proteomes" id="UP000482800">
    <property type="component" value="Unassembled WGS sequence"/>
</dbReference>
<evidence type="ECO:0000256" key="1">
    <source>
        <dbReference type="ARBA" id="ARBA00011073"/>
    </source>
</evidence>
<sequence length="436" mass="43520">MRAVFGLVAVFMTIAVPLATPAPAPSHTPAPAPAPSTSDSVYIVVTTGAIQAEAVADRYGVTARHTYSTALHGFSATMTAEQAGSLLRDPAVAYVQRSIAHHLTDTQSGPPSWGLDRVDQRALPLDSAYTYPSDAASVHAYVIDTGVRTTHADFGGRAESGFDAIDGGPADDCHGHGTHVAGTIAGTAHGVAKAARVVAVRVLDCAGGGTTETVLAGVDWLAANVRKPAVANMSLGGGPDPALDDGVRRAIASGITFALSAGNGSGGEPRPACNQSPARVGEALTVSATDRDDARARWANTGGCVDLFAPGVGIMSAWGASDDATRSLSGTSMAAPHVTGAAALYLAEHPEATPPEVAAAVIAAATPGAVRDPLDGSPNLLLHIGDAVPICPPTTPGPPPSPSPSLSPTPSPSPSVTPSPDPTASPSASPSASPGR</sequence>
<dbReference type="InterPro" id="IPR023827">
    <property type="entry name" value="Peptidase_S8_Asp-AS"/>
</dbReference>
<keyword evidence="12" id="KW-1185">Reference proteome</keyword>
<feature type="compositionally biased region" description="Low complexity" evidence="7">
    <location>
        <begin position="424"/>
        <end position="436"/>
    </location>
</feature>
<accession>A0A6V8KBC4</accession>
<feature type="chain" id="PRO_5028911244" description="Serine protease" evidence="8">
    <location>
        <begin position="25"/>
        <end position="436"/>
    </location>
</feature>
<evidence type="ECO:0000256" key="8">
    <source>
        <dbReference type="SAM" id="SignalP"/>
    </source>
</evidence>
<dbReference type="PANTHER" id="PTHR43806:SF11">
    <property type="entry name" value="CEREVISIN-RELATED"/>
    <property type="match status" value="1"/>
</dbReference>
<gene>
    <name evidence="11" type="ORF">Phou_022650</name>
</gene>
<feature type="domain" description="Peptidase S8/S53" evidence="9">
    <location>
        <begin position="142"/>
        <end position="368"/>
    </location>
</feature>
<protein>
    <recommendedName>
        <fullName evidence="13">Serine protease</fullName>
    </recommendedName>
</protein>
<dbReference type="PROSITE" id="PS00136">
    <property type="entry name" value="SUBTILASE_ASP"/>
    <property type="match status" value="1"/>
</dbReference>
<dbReference type="InterPro" id="IPR022398">
    <property type="entry name" value="Peptidase_S8_His-AS"/>
</dbReference>
<dbReference type="GO" id="GO:0004252">
    <property type="term" value="F:serine-type endopeptidase activity"/>
    <property type="evidence" value="ECO:0007669"/>
    <property type="project" value="UniProtKB-UniRule"/>
</dbReference>
<dbReference type="InterPro" id="IPR036852">
    <property type="entry name" value="Peptidase_S8/S53_dom_sf"/>
</dbReference>
<feature type="active site" description="Charge relay system" evidence="5">
    <location>
        <position position="144"/>
    </location>
</feature>
<dbReference type="InterPro" id="IPR015500">
    <property type="entry name" value="Peptidase_S8_subtilisin-rel"/>
</dbReference>
<dbReference type="InterPro" id="IPR037045">
    <property type="entry name" value="S8pro/Inhibitor_I9_sf"/>
</dbReference>
<evidence type="ECO:0000259" key="9">
    <source>
        <dbReference type="Pfam" id="PF00082"/>
    </source>
</evidence>
<keyword evidence="8" id="KW-0732">Signal</keyword>
<dbReference type="PROSITE" id="PS00137">
    <property type="entry name" value="SUBTILASE_HIS"/>
    <property type="match status" value="1"/>
</dbReference>
<dbReference type="SUPFAM" id="SSF54897">
    <property type="entry name" value="Protease propeptides/inhibitors"/>
    <property type="match status" value="1"/>
</dbReference>
<dbReference type="GO" id="GO:0006508">
    <property type="term" value="P:proteolysis"/>
    <property type="evidence" value="ECO:0007669"/>
    <property type="project" value="UniProtKB-KW"/>
</dbReference>
<dbReference type="FunFam" id="3.40.50.200:FF:000014">
    <property type="entry name" value="Proteinase K"/>
    <property type="match status" value="1"/>
</dbReference>
<dbReference type="PROSITE" id="PS51892">
    <property type="entry name" value="SUBTILASE"/>
    <property type="match status" value="1"/>
</dbReference>
<dbReference type="EMBL" id="BLPF01000001">
    <property type="protein sequence ID" value="GFJ78085.1"/>
    <property type="molecule type" value="Genomic_DNA"/>
</dbReference>
<feature type="domain" description="Inhibitor I9" evidence="10">
    <location>
        <begin position="57"/>
        <end position="99"/>
    </location>
</feature>
<dbReference type="Pfam" id="PF00082">
    <property type="entry name" value="Peptidase_S8"/>
    <property type="match status" value="1"/>
</dbReference>